<feature type="domain" description="Protein kinase" evidence="15">
    <location>
        <begin position="1"/>
        <end position="210"/>
    </location>
</feature>
<dbReference type="PROSITE" id="PS50011">
    <property type="entry name" value="PROTEIN_KINASE_DOM"/>
    <property type="match status" value="1"/>
</dbReference>
<keyword evidence="4" id="KW-0723">Serine/threonine-protein kinase</keyword>
<sequence>MKVEREIAIMKLIDHPHVLGLSDVYENKKYLYLVLEHVSGGELFDYLVKKGRLTPKEARRFFRQIISALDFCHSHSICHRDLKPENLLLDEKNNIKIADFGMASLQPGGSMLETSCGSPHYACPEVIRGEKYDGRRADVWSCGVILYALLVGALPFDDDNLRQLLEKVKRGVFHIPHFVPPDCQNLLRGMIEVNPEKRLTLSDINRHPWVTAGGKGELELELPMMEVVQTHIIPSVADMDTDVLQAITSLGCFKERDRLIQELLNPNHNTEKVIYFLLLERKRRRPALEDEAEQVVARVRAESSDPPRKRVDTCLNGAKSLQYAQISEGSPITPRRQQGHQNRRGSNSSSNSNSSISLQPPSPTGMQIPQRASSSSHQTNHAGSPLHSPRPVSVAAPPVLQTVNSTVIPPPSPIHLRPPQAQEPIEPPTISIAGTHVLVPPGSPHTSNHWRTRLTTIKNSFLGSPRFHRRKLQASSEEVGLTPESSPELTKKSWFGSLMTSEKDETLTVLVKGKPLASVKADLIHAFLSIAELSHSVSSPMSFRVEYRRGATGAAMFQRQVRFQVDISSVSKPNSPKEYLYAVTFTLLSGNIRRFRRVCEHIQSQICSRRPPSSPRATRKFATDLSESSSCGSDTSDRLSPYPTNRGESDIESETCLFEMKSMGRENGRRRSSSVVTNNNNNNNNGAEEKSSPDVVPPLPIRSTSERSSVTQQLP</sequence>
<dbReference type="EC" id="2.7.11.1" evidence="3"/>
<keyword evidence="11" id="KW-0524">Neurogenesis</keyword>
<dbReference type="PANTHER" id="PTHR24346:SF36">
    <property type="entry name" value="SERINE_THREONINE-PROTEIN KINASE BRSK1 ISOFORM X1-RELATED"/>
    <property type="match status" value="1"/>
</dbReference>
<keyword evidence="9" id="KW-0067">ATP-binding</keyword>
<dbReference type="SUPFAM" id="SSF56112">
    <property type="entry name" value="Protein kinase-like (PK-like)"/>
    <property type="match status" value="1"/>
</dbReference>
<dbReference type="InterPro" id="IPR048622">
    <property type="entry name" value="BRSK1_2-like_UBA"/>
</dbReference>
<dbReference type="PANTHER" id="PTHR24346">
    <property type="entry name" value="MAP/MICROTUBULE AFFINITY-REGULATING KINASE"/>
    <property type="match status" value="1"/>
</dbReference>
<keyword evidence="10" id="KW-0460">Magnesium</keyword>
<comment type="catalytic activity">
    <reaction evidence="13">
        <text>L-seryl-[protein] + ATP = O-phospho-L-seryl-[protein] + ADP + H(+)</text>
        <dbReference type="Rhea" id="RHEA:17989"/>
        <dbReference type="Rhea" id="RHEA-COMP:9863"/>
        <dbReference type="Rhea" id="RHEA-COMP:11604"/>
        <dbReference type="ChEBI" id="CHEBI:15378"/>
        <dbReference type="ChEBI" id="CHEBI:29999"/>
        <dbReference type="ChEBI" id="CHEBI:30616"/>
        <dbReference type="ChEBI" id="CHEBI:83421"/>
        <dbReference type="ChEBI" id="CHEBI:456216"/>
        <dbReference type="EC" id="2.7.11.1"/>
    </reaction>
</comment>
<evidence type="ECO:0000313" key="18">
    <source>
        <dbReference type="Proteomes" id="UP001152798"/>
    </source>
</evidence>
<evidence type="ECO:0000256" key="14">
    <source>
        <dbReference type="SAM" id="MobiDB-lite"/>
    </source>
</evidence>
<protein>
    <recommendedName>
        <fullName evidence="3">non-specific serine/threonine protein kinase</fullName>
        <ecNumber evidence="3">2.7.11.1</ecNumber>
    </recommendedName>
</protein>
<dbReference type="Proteomes" id="UP001152798">
    <property type="component" value="Chromosome 3"/>
</dbReference>
<dbReference type="InterPro" id="IPR011009">
    <property type="entry name" value="Kinase-like_dom_sf"/>
</dbReference>
<keyword evidence="6" id="KW-0479">Metal-binding</keyword>
<evidence type="ECO:0000256" key="6">
    <source>
        <dbReference type="ARBA" id="ARBA00022723"/>
    </source>
</evidence>
<evidence type="ECO:0000256" key="2">
    <source>
        <dbReference type="ARBA" id="ARBA00006234"/>
    </source>
</evidence>
<evidence type="ECO:0000256" key="7">
    <source>
        <dbReference type="ARBA" id="ARBA00022741"/>
    </source>
</evidence>
<dbReference type="InterPro" id="IPR000719">
    <property type="entry name" value="Prot_kinase_dom"/>
</dbReference>
<keyword evidence="8" id="KW-0418">Kinase</keyword>
<evidence type="ECO:0000256" key="13">
    <source>
        <dbReference type="ARBA" id="ARBA00048679"/>
    </source>
</evidence>
<keyword evidence="18" id="KW-1185">Reference proteome</keyword>
<dbReference type="InterPro" id="IPR015940">
    <property type="entry name" value="UBA"/>
</dbReference>
<reference evidence="17" key="1">
    <citation type="submission" date="2022-01" db="EMBL/GenBank/DDBJ databases">
        <authorList>
            <person name="King R."/>
        </authorList>
    </citation>
    <scope>NUCLEOTIDE SEQUENCE</scope>
</reference>
<dbReference type="EMBL" id="OV725079">
    <property type="protein sequence ID" value="CAH1396792.1"/>
    <property type="molecule type" value="Genomic_DNA"/>
</dbReference>
<feature type="compositionally biased region" description="Polar residues" evidence="14">
    <location>
        <begin position="364"/>
        <end position="382"/>
    </location>
</feature>
<feature type="compositionally biased region" description="Low complexity" evidence="14">
    <location>
        <begin position="346"/>
        <end position="357"/>
    </location>
</feature>
<dbReference type="GO" id="GO:0035556">
    <property type="term" value="P:intracellular signal transduction"/>
    <property type="evidence" value="ECO:0007669"/>
    <property type="project" value="TreeGrafter"/>
</dbReference>
<dbReference type="GO" id="GO:0046872">
    <property type="term" value="F:metal ion binding"/>
    <property type="evidence" value="ECO:0007669"/>
    <property type="project" value="UniProtKB-KW"/>
</dbReference>
<keyword evidence="7" id="KW-0547">Nucleotide-binding</keyword>
<dbReference type="AlphaFoldDB" id="A0A9P0MN86"/>
<dbReference type="InterPro" id="IPR008271">
    <property type="entry name" value="Ser/Thr_kinase_AS"/>
</dbReference>
<dbReference type="Gene3D" id="1.10.510.10">
    <property type="entry name" value="Transferase(Phosphotransferase) domain 1"/>
    <property type="match status" value="1"/>
</dbReference>
<dbReference type="CDD" id="cd14081">
    <property type="entry name" value="STKc_BRSK1_2"/>
    <property type="match status" value="1"/>
</dbReference>
<comment type="cofactor">
    <cofactor evidence="1">
        <name>Mg(2+)</name>
        <dbReference type="ChEBI" id="CHEBI:18420"/>
    </cofactor>
</comment>
<dbReference type="Pfam" id="PF21122">
    <property type="entry name" value="KA1_BRSK"/>
    <property type="match status" value="1"/>
</dbReference>
<evidence type="ECO:0000259" key="15">
    <source>
        <dbReference type="PROSITE" id="PS50011"/>
    </source>
</evidence>
<evidence type="ECO:0000256" key="10">
    <source>
        <dbReference type="ARBA" id="ARBA00022842"/>
    </source>
</evidence>
<dbReference type="GO" id="GO:0005737">
    <property type="term" value="C:cytoplasm"/>
    <property type="evidence" value="ECO:0007669"/>
    <property type="project" value="TreeGrafter"/>
</dbReference>
<dbReference type="Pfam" id="PF21115">
    <property type="entry name" value="UBA_BRSK"/>
    <property type="match status" value="1"/>
</dbReference>
<comment type="catalytic activity">
    <reaction evidence="12">
        <text>L-threonyl-[protein] + ATP = O-phospho-L-threonyl-[protein] + ADP + H(+)</text>
        <dbReference type="Rhea" id="RHEA:46608"/>
        <dbReference type="Rhea" id="RHEA-COMP:11060"/>
        <dbReference type="Rhea" id="RHEA-COMP:11605"/>
        <dbReference type="ChEBI" id="CHEBI:15378"/>
        <dbReference type="ChEBI" id="CHEBI:30013"/>
        <dbReference type="ChEBI" id="CHEBI:30616"/>
        <dbReference type="ChEBI" id="CHEBI:61977"/>
        <dbReference type="ChEBI" id="CHEBI:456216"/>
        <dbReference type="EC" id="2.7.11.1"/>
    </reaction>
</comment>
<evidence type="ECO:0000259" key="16">
    <source>
        <dbReference type="PROSITE" id="PS50030"/>
    </source>
</evidence>
<feature type="region of interest" description="Disordered" evidence="14">
    <location>
        <begin position="287"/>
        <end position="393"/>
    </location>
</feature>
<feature type="domain" description="UBA" evidence="16">
    <location>
        <begin position="238"/>
        <end position="280"/>
    </location>
</feature>
<dbReference type="Pfam" id="PF00069">
    <property type="entry name" value="Pkinase"/>
    <property type="match status" value="1"/>
</dbReference>
<feature type="compositionally biased region" description="Low complexity" evidence="14">
    <location>
        <begin position="624"/>
        <end position="640"/>
    </location>
</feature>
<dbReference type="FunFam" id="1.10.510.10:FF:000064">
    <property type="entry name" value="BR serine/threonine-protein kinase 2"/>
    <property type="match status" value="1"/>
</dbReference>
<dbReference type="CDD" id="cd14340">
    <property type="entry name" value="UBA_BRSK"/>
    <property type="match status" value="1"/>
</dbReference>
<evidence type="ECO:0000256" key="11">
    <source>
        <dbReference type="ARBA" id="ARBA00022902"/>
    </source>
</evidence>
<dbReference type="GO" id="GO:0007399">
    <property type="term" value="P:nervous system development"/>
    <property type="evidence" value="ECO:0007669"/>
    <property type="project" value="UniProtKB-KW"/>
</dbReference>
<name>A0A9P0MN86_NEZVI</name>
<dbReference type="OrthoDB" id="504170at2759"/>
<evidence type="ECO:0000256" key="4">
    <source>
        <dbReference type="ARBA" id="ARBA00022527"/>
    </source>
</evidence>
<keyword evidence="5" id="KW-0808">Transferase</keyword>
<evidence type="ECO:0000313" key="17">
    <source>
        <dbReference type="EMBL" id="CAH1396792.1"/>
    </source>
</evidence>
<dbReference type="GO" id="GO:0004674">
    <property type="term" value="F:protein serine/threonine kinase activity"/>
    <property type="evidence" value="ECO:0007669"/>
    <property type="project" value="UniProtKB-KW"/>
</dbReference>
<organism evidence="17 18">
    <name type="scientific">Nezara viridula</name>
    <name type="common">Southern green stink bug</name>
    <name type="synonym">Cimex viridulus</name>
    <dbReference type="NCBI Taxonomy" id="85310"/>
    <lineage>
        <taxon>Eukaryota</taxon>
        <taxon>Metazoa</taxon>
        <taxon>Ecdysozoa</taxon>
        <taxon>Arthropoda</taxon>
        <taxon>Hexapoda</taxon>
        <taxon>Insecta</taxon>
        <taxon>Pterygota</taxon>
        <taxon>Neoptera</taxon>
        <taxon>Paraneoptera</taxon>
        <taxon>Hemiptera</taxon>
        <taxon>Heteroptera</taxon>
        <taxon>Panheteroptera</taxon>
        <taxon>Pentatomomorpha</taxon>
        <taxon>Pentatomoidea</taxon>
        <taxon>Pentatomidae</taxon>
        <taxon>Pentatominae</taxon>
        <taxon>Nezara</taxon>
    </lineage>
</organism>
<gene>
    <name evidence="17" type="ORF">NEZAVI_LOCUS6782</name>
</gene>
<feature type="region of interest" description="Disordered" evidence="14">
    <location>
        <begin position="606"/>
        <end position="715"/>
    </location>
</feature>
<feature type="compositionally biased region" description="Basic and acidic residues" evidence="14">
    <location>
        <begin position="299"/>
        <end position="312"/>
    </location>
</feature>
<accession>A0A9P0MN86</accession>
<dbReference type="GO" id="GO:0005524">
    <property type="term" value="F:ATP binding"/>
    <property type="evidence" value="ECO:0007669"/>
    <property type="project" value="UniProtKB-KW"/>
</dbReference>
<evidence type="ECO:0000256" key="12">
    <source>
        <dbReference type="ARBA" id="ARBA00047899"/>
    </source>
</evidence>
<feature type="compositionally biased region" description="Polar residues" evidence="14">
    <location>
        <begin position="702"/>
        <end position="715"/>
    </location>
</feature>
<dbReference type="PROSITE" id="PS00108">
    <property type="entry name" value="PROTEIN_KINASE_ST"/>
    <property type="match status" value="1"/>
</dbReference>
<proteinExistence type="inferred from homology"/>
<evidence type="ECO:0000256" key="1">
    <source>
        <dbReference type="ARBA" id="ARBA00001946"/>
    </source>
</evidence>
<evidence type="ECO:0000256" key="9">
    <source>
        <dbReference type="ARBA" id="ARBA00022840"/>
    </source>
</evidence>
<feature type="compositionally biased region" description="Polar residues" evidence="14">
    <location>
        <begin position="322"/>
        <end position="336"/>
    </location>
</feature>
<dbReference type="SMART" id="SM00220">
    <property type="entry name" value="S_TKc"/>
    <property type="match status" value="1"/>
</dbReference>
<dbReference type="PROSITE" id="PS50030">
    <property type="entry name" value="UBA"/>
    <property type="match status" value="1"/>
</dbReference>
<evidence type="ECO:0000256" key="5">
    <source>
        <dbReference type="ARBA" id="ARBA00022679"/>
    </source>
</evidence>
<evidence type="ECO:0000256" key="3">
    <source>
        <dbReference type="ARBA" id="ARBA00012513"/>
    </source>
</evidence>
<comment type="similarity">
    <text evidence="2">Belongs to the protein kinase superfamily. CAMK Ser/Thr protein kinase family. SNF1 subfamily.</text>
</comment>
<evidence type="ECO:0000256" key="8">
    <source>
        <dbReference type="ARBA" id="ARBA00022777"/>
    </source>
</evidence>